<evidence type="ECO:0000256" key="9">
    <source>
        <dbReference type="SAM" id="Phobius"/>
    </source>
</evidence>
<comment type="subcellular location">
    <subcellularLocation>
        <location evidence="1">Cell inner membrane</location>
        <topology evidence="1">Multi-pass membrane protein</topology>
    </subcellularLocation>
</comment>
<accession>A0A9D5JZK9</accession>
<evidence type="ECO:0000313" key="11">
    <source>
        <dbReference type="EMBL" id="MBD3326886.1"/>
    </source>
</evidence>
<evidence type="ECO:0000256" key="5">
    <source>
        <dbReference type="ARBA" id="ARBA00022692"/>
    </source>
</evidence>
<evidence type="ECO:0000256" key="2">
    <source>
        <dbReference type="ARBA" id="ARBA00022448"/>
    </source>
</evidence>
<evidence type="ECO:0000256" key="7">
    <source>
        <dbReference type="ARBA" id="ARBA00023136"/>
    </source>
</evidence>
<evidence type="ECO:0000256" key="8">
    <source>
        <dbReference type="ARBA" id="ARBA00038436"/>
    </source>
</evidence>
<feature type="transmembrane region" description="Helical" evidence="9">
    <location>
        <begin position="128"/>
        <end position="145"/>
    </location>
</feature>
<protein>
    <submittedName>
        <fullName evidence="11">TRAP transporter small permease subunit</fullName>
    </submittedName>
</protein>
<dbReference type="GO" id="GO:0022857">
    <property type="term" value="F:transmembrane transporter activity"/>
    <property type="evidence" value="ECO:0007669"/>
    <property type="project" value="TreeGrafter"/>
</dbReference>
<dbReference type="EMBL" id="WJJP01000653">
    <property type="protein sequence ID" value="MBD3326886.1"/>
    <property type="molecule type" value="Genomic_DNA"/>
</dbReference>
<keyword evidence="4" id="KW-0997">Cell inner membrane</keyword>
<dbReference type="GO" id="GO:0005886">
    <property type="term" value="C:plasma membrane"/>
    <property type="evidence" value="ECO:0007669"/>
    <property type="project" value="UniProtKB-SubCell"/>
</dbReference>
<keyword evidence="7 9" id="KW-0472">Membrane</keyword>
<gene>
    <name evidence="11" type="ORF">GF339_20040</name>
</gene>
<evidence type="ECO:0000256" key="6">
    <source>
        <dbReference type="ARBA" id="ARBA00022989"/>
    </source>
</evidence>
<dbReference type="GO" id="GO:0015740">
    <property type="term" value="P:C4-dicarboxylate transport"/>
    <property type="evidence" value="ECO:0007669"/>
    <property type="project" value="TreeGrafter"/>
</dbReference>
<name>A0A9D5JZK9_9BACT</name>
<sequence length="166" mass="18515">MLTRALSYLDRTVELAIFVIFVVMVLIGGMQVFNRFVLNQSLSWSEEFQKFAHIWLIFFTIAVGYNRGSHIGMNIVVGRFPRRLQHLLILISDLLWLGLAVAIVRYTTVIMGVAKRQTSPGLGVRMDLVYLSLVLGGGYLAIVAVRKIVGSIRLLTSDQRGGEASC</sequence>
<proteinExistence type="inferred from homology"/>
<keyword evidence="2" id="KW-0813">Transport</keyword>
<dbReference type="Pfam" id="PF04290">
    <property type="entry name" value="DctQ"/>
    <property type="match status" value="1"/>
</dbReference>
<keyword evidence="5 9" id="KW-0812">Transmembrane</keyword>
<dbReference type="PANTHER" id="PTHR35011:SF2">
    <property type="entry name" value="2,3-DIKETO-L-GULONATE TRAP TRANSPORTER SMALL PERMEASE PROTEIN YIAM"/>
    <property type="match status" value="1"/>
</dbReference>
<feature type="transmembrane region" description="Helical" evidence="9">
    <location>
        <begin position="12"/>
        <end position="33"/>
    </location>
</feature>
<comment type="caution">
    <text evidence="11">The sequence shown here is derived from an EMBL/GenBank/DDBJ whole genome shotgun (WGS) entry which is preliminary data.</text>
</comment>
<dbReference type="AlphaFoldDB" id="A0A9D5JZK9"/>
<comment type="similarity">
    <text evidence="8">Belongs to the TRAP transporter small permease family.</text>
</comment>
<keyword evidence="6 9" id="KW-1133">Transmembrane helix</keyword>
<organism evidence="11 12">
    <name type="scientific">candidate division KSB3 bacterium</name>
    <dbReference type="NCBI Taxonomy" id="2044937"/>
    <lineage>
        <taxon>Bacteria</taxon>
        <taxon>candidate division KSB3</taxon>
    </lineage>
</organism>
<evidence type="ECO:0000256" key="4">
    <source>
        <dbReference type="ARBA" id="ARBA00022519"/>
    </source>
</evidence>
<evidence type="ECO:0000259" key="10">
    <source>
        <dbReference type="Pfam" id="PF04290"/>
    </source>
</evidence>
<evidence type="ECO:0000256" key="3">
    <source>
        <dbReference type="ARBA" id="ARBA00022475"/>
    </source>
</evidence>
<feature type="transmembrane region" description="Helical" evidence="9">
    <location>
        <begin position="48"/>
        <end position="66"/>
    </location>
</feature>
<evidence type="ECO:0000256" key="1">
    <source>
        <dbReference type="ARBA" id="ARBA00004429"/>
    </source>
</evidence>
<dbReference type="PANTHER" id="PTHR35011">
    <property type="entry name" value="2,3-DIKETO-L-GULONATE TRAP TRANSPORTER SMALL PERMEASE PROTEIN YIAM"/>
    <property type="match status" value="1"/>
</dbReference>
<feature type="domain" description="Tripartite ATP-independent periplasmic transporters DctQ component" evidence="10">
    <location>
        <begin position="24"/>
        <end position="153"/>
    </location>
</feature>
<dbReference type="InterPro" id="IPR007387">
    <property type="entry name" value="TRAP_DctQ"/>
</dbReference>
<reference evidence="11" key="1">
    <citation type="submission" date="2019-11" db="EMBL/GenBank/DDBJ databases">
        <title>Microbial mats filling the niche in hypersaline microbial mats.</title>
        <authorList>
            <person name="Wong H.L."/>
            <person name="Macleod F.I."/>
            <person name="White R.A. III"/>
            <person name="Burns B.P."/>
        </authorList>
    </citation>
    <scope>NUCLEOTIDE SEQUENCE</scope>
    <source>
        <strain evidence="11">Rbin_158</strain>
    </source>
</reference>
<feature type="transmembrane region" description="Helical" evidence="9">
    <location>
        <begin position="87"/>
        <end position="108"/>
    </location>
</feature>
<dbReference type="Proteomes" id="UP000649604">
    <property type="component" value="Unassembled WGS sequence"/>
</dbReference>
<evidence type="ECO:0000313" key="12">
    <source>
        <dbReference type="Proteomes" id="UP000649604"/>
    </source>
</evidence>
<keyword evidence="3" id="KW-1003">Cell membrane</keyword>
<dbReference type="InterPro" id="IPR055348">
    <property type="entry name" value="DctQ"/>
</dbReference>